<dbReference type="CDD" id="cd09274">
    <property type="entry name" value="RNase_HI_RT_Ty3"/>
    <property type="match status" value="1"/>
</dbReference>
<dbReference type="InterPro" id="IPR043128">
    <property type="entry name" value="Rev_trsase/Diguanyl_cyclase"/>
</dbReference>
<dbReference type="SUPFAM" id="SSF53098">
    <property type="entry name" value="Ribonuclease H-like"/>
    <property type="match status" value="1"/>
</dbReference>
<dbReference type="Gene3D" id="3.30.70.270">
    <property type="match status" value="2"/>
</dbReference>
<evidence type="ECO:0000256" key="2">
    <source>
        <dbReference type="ARBA" id="ARBA00022695"/>
    </source>
</evidence>
<evidence type="ECO:0000313" key="9">
    <source>
        <dbReference type="RefSeq" id="XP_040960165.1"/>
    </source>
</evidence>
<evidence type="ECO:0000256" key="1">
    <source>
        <dbReference type="ARBA" id="ARBA00022679"/>
    </source>
</evidence>
<sequence length="604" mass="69115">MLDAGMIYPISDSDWVSPVHVVPKKTGVTVVQNSSGELVPTEPRMDGGRMSFGLCNAPATFQRCMVSIFSDNVEKIIEVFMDDFMVYGHIVSLEGIEVDKAKTDIINSLPYPTSVREIRSFLGHAGFYRRLIKDFSKIAQPLCSLLQKDKEFKFDQTCKDAFDMLKQKLVSAPIVQPPNWNFPFEIMCDASDRSVGAVLGQRIGKKPHVIYYVSKTLDAAQSNYTTTEKELLAFVFALDKFRSYLLGTKVIIFSDHAALKYLIGKKKAKPRLIRWILLLQEFDFEIRDKKGCENLVADHLSRLPIPVDDTPLKDNFPDENLFLANTVHPWYADIVNYLVTGTVPSELPMSKKDKIKKDARYGTPRALISDRGTHFCNKLVSALMEKYGVTQRIATAYYPQTNGQAEVSNREIKSILEKTVKPNRKDWSLRLNDALWAYRTAYNGPIGMSPYRLVFGKPCHLPVELEHKAFWVVKQCNMEMETAGRAQKLDIQKLEEIRNDAYENARVYKEKTKAFHDKMITRKQFSIGQKVLLYDSTLKIFAGKLRSKWIGLFTITNLFSNGAVEIQSEETRKCFKVNGQRLKPFYENFQTHTIEEIVLEEPRN</sequence>
<dbReference type="PANTHER" id="PTHR34072:SF57">
    <property type="entry name" value="RNA-DIRECTED DNA POLYMERASE"/>
    <property type="match status" value="1"/>
</dbReference>
<dbReference type="InterPro" id="IPR001584">
    <property type="entry name" value="Integrase_cat-core"/>
</dbReference>
<organism evidence="8 9">
    <name type="scientific">Gossypium hirsutum</name>
    <name type="common">Upland cotton</name>
    <name type="synonym">Gossypium mexicanum</name>
    <dbReference type="NCBI Taxonomy" id="3635"/>
    <lineage>
        <taxon>Eukaryota</taxon>
        <taxon>Viridiplantae</taxon>
        <taxon>Streptophyta</taxon>
        <taxon>Embryophyta</taxon>
        <taxon>Tracheophyta</taxon>
        <taxon>Spermatophyta</taxon>
        <taxon>Magnoliopsida</taxon>
        <taxon>eudicotyledons</taxon>
        <taxon>Gunneridae</taxon>
        <taxon>Pentapetalae</taxon>
        <taxon>rosids</taxon>
        <taxon>malvids</taxon>
        <taxon>Malvales</taxon>
        <taxon>Malvaceae</taxon>
        <taxon>Malvoideae</taxon>
        <taxon>Gossypium</taxon>
    </lineage>
</organism>
<dbReference type="GeneID" id="107910969"/>
<dbReference type="InterPro" id="IPR036397">
    <property type="entry name" value="RNaseH_sf"/>
</dbReference>
<protein>
    <submittedName>
        <fullName evidence="9">Uncharacterized protein K02A2.6-like</fullName>
    </submittedName>
</protein>
<keyword evidence="5" id="KW-0378">Hydrolase</keyword>
<gene>
    <name evidence="9" type="primary">LOC107910969</name>
</gene>
<dbReference type="Gene3D" id="3.30.420.10">
    <property type="entry name" value="Ribonuclease H-like superfamily/Ribonuclease H"/>
    <property type="match status" value="1"/>
</dbReference>
<evidence type="ECO:0000256" key="6">
    <source>
        <dbReference type="ARBA" id="ARBA00022918"/>
    </source>
</evidence>
<keyword evidence="6" id="KW-0695">RNA-directed DNA polymerase</keyword>
<keyword evidence="1" id="KW-0808">Transferase</keyword>
<dbReference type="PROSITE" id="PS50994">
    <property type="entry name" value="INTEGRASE"/>
    <property type="match status" value="1"/>
</dbReference>
<dbReference type="Proteomes" id="UP000818029">
    <property type="component" value="Chromosome D11"/>
</dbReference>
<keyword evidence="2" id="KW-0548">Nucleotidyltransferase</keyword>
<accession>A0ABM3AZE3</accession>
<dbReference type="InterPro" id="IPR041373">
    <property type="entry name" value="RT_RNaseH"/>
</dbReference>
<keyword evidence="3" id="KW-0540">Nuclease</keyword>
<proteinExistence type="predicted"/>
<keyword evidence="8" id="KW-1185">Reference proteome</keyword>
<evidence type="ECO:0000313" key="8">
    <source>
        <dbReference type="Proteomes" id="UP000818029"/>
    </source>
</evidence>
<feature type="domain" description="Integrase catalytic" evidence="7">
    <location>
        <begin position="302"/>
        <end position="458"/>
    </location>
</feature>
<dbReference type="RefSeq" id="XP_040960165.1">
    <property type="nucleotide sequence ID" value="XM_041104231.1"/>
</dbReference>
<dbReference type="InterPro" id="IPR012337">
    <property type="entry name" value="RNaseH-like_sf"/>
</dbReference>
<evidence type="ECO:0000256" key="4">
    <source>
        <dbReference type="ARBA" id="ARBA00022759"/>
    </source>
</evidence>
<dbReference type="PANTHER" id="PTHR34072">
    <property type="entry name" value="ENZYMATIC POLYPROTEIN-RELATED"/>
    <property type="match status" value="1"/>
</dbReference>
<evidence type="ECO:0000259" key="7">
    <source>
        <dbReference type="PROSITE" id="PS50994"/>
    </source>
</evidence>
<reference evidence="9" key="2">
    <citation type="submission" date="2025-08" db="UniProtKB">
        <authorList>
            <consortium name="RefSeq"/>
        </authorList>
    </citation>
    <scope>IDENTIFICATION</scope>
</reference>
<dbReference type="InterPro" id="IPR043502">
    <property type="entry name" value="DNA/RNA_pol_sf"/>
</dbReference>
<reference evidence="8" key="1">
    <citation type="journal article" date="2020" name="Nat. Genet.">
        <title>Genomic diversifications of five Gossypium allopolyploid species and their impact on cotton improvement.</title>
        <authorList>
            <person name="Chen Z.J."/>
            <person name="Sreedasyam A."/>
            <person name="Ando A."/>
            <person name="Song Q."/>
            <person name="De Santiago L.M."/>
            <person name="Hulse-Kemp A.M."/>
            <person name="Ding M."/>
            <person name="Ye W."/>
            <person name="Kirkbride R.C."/>
            <person name="Jenkins J."/>
            <person name="Plott C."/>
            <person name="Lovell J."/>
            <person name="Lin Y.M."/>
            <person name="Vaughn R."/>
            <person name="Liu B."/>
            <person name="Simpson S."/>
            <person name="Scheffler B.E."/>
            <person name="Wen L."/>
            <person name="Saski C.A."/>
            <person name="Grover C.E."/>
            <person name="Hu G."/>
            <person name="Conover J.L."/>
            <person name="Carlson J.W."/>
            <person name="Shu S."/>
            <person name="Boston L.B."/>
            <person name="Williams M."/>
            <person name="Peterson D.G."/>
            <person name="McGee K."/>
            <person name="Jones D.C."/>
            <person name="Wendel J.F."/>
            <person name="Stelly D.M."/>
            <person name="Grimwood J."/>
            <person name="Schmutz J."/>
        </authorList>
    </citation>
    <scope>NUCLEOTIDE SEQUENCE [LARGE SCALE GENOMIC DNA]</scope>
    <source>
        <strain evidence="8">cv. TM-1</strain>
    </source>
</reference>
<evidence type="ECO:0000256" key="5">
    <source>
        <dbReference type="ARBA" id="ARBA00022801"/>
    </source>
</evidence>
<dbReference type="SUPFAM" id="SSF56672">
    <property type="entry name" value="DNA/RNA polymerases"/>
    <property type="match status" value="1"/>
</dbReference>
<dbReference type="Pfam" id="PF17917">
    <property type="entry name" value="RT_RNaseH"/>
    <property type="match status" value="1"/>
</dbReference>
<evidence type="ECO:0000256" key="3">
    <source>
        <dbReference type="ARBA" id="ARBA00022722"/>
    </source>
</evidence>
<name>A0ABM3AZE3_GOSHI</name>
<keyword evidence="4" id="KW-0255">Endonuclease</keyword>